<evidence type="ECO:0000313" key="1">
    <source>
        <dbReference type="EMBL" id="RDV84569.1"/>
    </source>
</evidence>
<reference evidence="1 2" key="1">
    <citation type="submission" date="2018-08" db="EMBL/GenBank/DDBJ databases">
        <title>Form III RuBisCO-mediated autotrophy in Thermodesulfobium bacteria.</title>
        <authorList>
            <person name="Toshchakov S.V."/>
            <person name="Kublanov I.V."/>
            <person name="Frolov E."/>
            <person name="Bonch-Osmolovskaya E.A."/>
            <person name="Tourova T.P."/>
            <person name="Chernych N.A."/>
            <person name="Lebedinsky A.V."/>
        </authorList>
    </citation>
    <scope>NUCLEOTIDE SEQUENCE [LARGE SCALE GENOMIC DNA]</scope>
    <source>
        <strain evidence="1 2">SR</strain>
    </source>
</reference>
<keyword evidence="2" id="KW-1185">Reference proteome</keyword>
<dbReference type="AlphaFoldDB" id="A0A3D8P812"/>
<evidence type="ECO:0000313" key="2">
    <source>
        <dbReference type="Proteomes" id="UP000256329"/>
    </source>
</evidence>
<dbReference type="NCBIfam" id="NF046065">
    <property type="entry name" value="MtxRegRemB"/>
    <property type="match status" value="1"/>
</dbReference>
<dbReference type="RefSeq" id="WP_115791565.1">
    <property type="nucleotide sequence ID" value="NZ_QSLN01000001.1"/>
</dbReference>
<name>A0A3D8P812_9THEO</name>
<comment type="caution">
    <text evidence="1">The sequence shown here is derived from an EMBL/GenBank/DDBJ whole genome shotgun (WGS) entry which is preliminary data.</text>
</comment>
<protein>
    <submittedName>
        <fullName evidence="1">DUF370 domain-containing protein</fullName>
    </submittedName>
</protein>
<sequence>MLVHLGGDVTVHRKEIVAILSSEVGEAPSTKEFLRVMRDEGRLINLAGESKRRSIVITPDKVYITYLSCSALKRRVENFLSEE</sequence>
<dbReference type="Pfam" id="PF04025">
    <property type="entry name" value="RemA-like"/>
    <property type="match status" value="1"/>
</dbReference>
<dbReference type="OrthoDB" id="9811390at2"/>
<accession>A0A3D8P812</accession>
<gene>
    <name evidence="1" type="ORF">DXX99_00500</name>
</gene>
<proteinExistence type="predicted"/>
<dbReference type="Proteomes" id="UP000256329">
    <property type="component" value="Unassembled WGS sequence"/>
</dbReference>
<organism evidence="1 2">
    <name type="scientific">Ammonifex thiophilus</name>
    <dbReference type="NCBI Taxonomy" id="444093"/>
    <lineage>
        <taxon>Bacteria</taxon>
        <taxon>Bacillati</taxon>
        <taxon>Bacillota</taxon>
        <taxon>Clostridia</taxon>
        <taxon>Thermoanaerobacterales</taxon>
        <taxon>Thermoanaerobacteraceae</taxon>
        <taxon>Ammonifex</taxon>
    </lineage>
</organism>
<dbReference type="InterPro" id="IPR007169">
    <property type="entry name" value="RemA-like"/>
</dbReference>
<dbReference type="EMBL" id="QSLN01000001">
    <property type="protein sequence ID" value="RDV84569.1"/>
    <property type="molecule type" value="Genomic_DNA"/>
</dbReference>